<protein>
    <recommendedName>
        <fullName evidence="9">Protein NRT1/ PTR FAMILY 5.4-like</fullName>
    </recommendedName>
</protein>
<dbReference type="InterPro" id="IPR018456">
    <property type="entry name" value="PTR2_symporter_CS"/>
</dbReference>
<feature type="transmembrane region" description="Helical" evidence="6">
    <location>
        <begin position="171"/>
        <end position="190"/>
    </location>
</feature>
<gene>
    <name evidence="7" type="ORF">FNV43_RR25386</name>
</gene>
<evidence type="ECO:0000313" key="7">
    <source>
        <dbReference type="EMBL" id="KAF3434283.1"/>
    </source>
</evidence>
<keyword evidence="3 6" id="KW-0812">Transmembrane</keyword>
<keyword evidence="8" id="KW-1185">Reference proteome</keyword>
<evidence type="ECO:0000256" key="1">
    <source>
        <dbReference type="ARBA" id="ARBA00004141"/>
    </source>
</evidence>
<accession>A0A8K0DU57</accession>
<feature type="transmembrane region" description="Helical" evidence="6">
    <location>
        <begin position="72"/>
        <end position="92"/>
    </location>
</feature>
<evidence type="ECO:0000256" key="3">
    <source>
        <dbReference type="ARBA" id="ARBA00022692"/>
    </source>
</evidence>
<feature type="transmembrane region" description="Helical" evidence="6">
    <location>
        <begin position="486"/>
        <end position="511"/>
    </location>
</feature>
<comment type="subcellular location">
    <subcellularLocation>
        <location evidence="1">Membrane</location>
        <topology evidence="1">Multi-pass membrane protein</topology>
    </subcellularLocation>
</comment>
<evidence type="ECO:0000313" key="8">
    <source>
        <dbReference type="Proteomes" id="UP000796880"/>
    </source>
</evidence>
<evidence type="ECO:0008006" key="9">
    <source>
        <dbReference type="Google" id="ProtNLM"/>
    </source>
</evidence>
<dbReference type="AlphaFoldDB" id="A0A8K0DU57"/>
<evidence type="ECO:0000256" key="5">
    <source>
        <dbReference type="ARBA" id="ARBA00023136"/>
    </source>
</evidence>
<dbReference type="Proteomes" id="UP000796880">
    <property type="component" value="Unassembled WGS sequence"/>
</dbReference>
<dbReference type="InterPro" id="IPR036259">
    <property type="entry name" value="MFS_trans_sf"/>
</dbReference>
<proteinExistence type="inferred from homology"/>
<name>A0A8K0DU57_9ROSA</name>
<evidence type="ECO:0000256" key="6">
    <source>
        <dbReference type="SAM" id="Phobius"/>
    </source>
</evidence>
<feature type="transmembrane region" description="Helical" evidence="6">
    <location>
        <begin position="448"/>
        <end position="474"/>
    </location>
</feature>
<dbReference type="GO" id="GO:0016020">
    <property type="term" value="C:membrane"/>
    <property type="evidence" value="ECO:0007669"/>
    <property type="project" value="UniProtKB-SubCell"/>
</dbReference>
<dbReference type="SUPFAM" id="SSF103473">
    <property type="entry name" value="MFS general substrate transporter"/>
    <property type="match status" value="1"/>
</dbReference>
<reference evidence="7" key="1">
    <citation type="submission" date="2020-03" db="EMBL/GenBank/DDBJ databases">
        <title>A high-quality chromosome-level genome assembly of a woody plant with both climbing and erect habits, Rhamnella rubrinervis.</title>
        <authorList>
            <person name="Lu Z."/>
            <person name="Yang Y."/>
            <person name="Zhu X."/>
            <person name="Sun Y."/>
        </authorList>
    </citation>
    <scope>NUCLEOTIDE SEQUENCE</scope>
    <source>
        <strain evidence="7">BYM</strain>
        <tissue evidence="7">Leaf</tissue>
    </source>
</reference>
<dbReference type="OrthoDB" id="8904098at2759"/>
<feature type="transmembrane region" description="Helical" evidence="6">
    <location>
        <begin position="196"/>
        <end position="216"/>
    </location>
</feature>
<dbReference type="GO" id="GO:0006857">
    <property type="term" value="P:oligopeptide transport"/>
    <property type="evidence" value="ECO:0007669"/>
    <property type="project" value="InterPro"/>
</dbReference>
<dbReference type="EMBL" id="VOIH02000011">
    <property type="protein sequence ID" value="KAF3434283.1"/>
    <property type="molecule type" value="Genomic_DNA"/>
</dbReference>
<keyword evidence="4 6" id="KW-1133">Transmembrane helix</keyword>
<keyword evidence="5 6" id="KW-0472">Membrane</keyword>
<dbReference type="InterPro" id="IPR000109">
    <property type="entry name" value="POT_fam"/>
</dbReference>
<feature type="transmembrane region" description="Helical" evidence="6">
    <location>
        <begin position="402"/>
        <end position="423"/>
    </location>
</feature>
<dbReference type="Pfam" id="PF00854">
    <property type="entry name" value="PTR2"/>
    <property type="match status" value="1"/>
</dbReference>
<feature type="transmembrane region" description="Helical" evidence="6">
    <location>
        <begin position="531"/>
        <end position="549"/>
    </location>
</feature>
<comment type="caution">
    <text evidence="7">The sequence shown here is derived from an EMBL/GenBank/DDBJ whole genome shotgun (WGS) entry which is preliminary data.</text>
</comment>
<organism evidence="7 8">
    <name type="scientific">Rhamnella rubrinervis</name>
    <dbReference type="NCBI Taxonomy" id="2594499"/>
    <lineage>
        <taxon>Eukaryota</taxon>
        <taxon>Viridiplantae</taxon>
        <taxon>Streptophyta</taxon>
        <taxon>Embryophyta</taxon>
        <taxon>Tracheophyta</taxon>
        <taxon>Spermatophyta</taxon>
        <taxon>Magnoliopsida</taxon>
        <taxon>eudicotyledons</taxon>
        <taxon>Gunneridae</taxon>
        <taxon>Pentapetalae</taxon>
        <taxon>rosids</taxon>
        <taxon>fabids</taxon>
        <taxon>Rosales</taxon>
        <taxon>Rhamnaceae</taxon>
        <taxon>rhamnoid group</taxon>
        <taxon>Rhamneae</taxon>
        <taxon>Rhamnella</taxon>
    </lineage>
</organism>
<comment type="similarity">
    <text evidence="2">Belongs to the major facilitator superfamily. Proton-dependent oligopeptide transporter (POT/PTR) (TC 2.A.17) family.</text>
</comment>
<feature type="transmembrane region" description="Helical" evidence="6">
    <location>
        <begin position="361"/>
        <end position="382"/>
    </location>
</feature>
<feature type="transmembrane region" description="Helical" evidence="6">
    <location>
        <begin position="98"/>
        <end position="119"/>
    </location>
</feature>
<sequence length="578" mass="64293">MDSAAPVIVEHANNNGYKYSSKKRGGWNAAIFIIFVEIADRFAYYGMYGNLFVYLTSVLHESDPTAAKNINLWVGVSSLFPIIGALIADSFFGRFRTIVASSLIYVLGTVLLSLSVSVIPMDARKPIFFVALYILSVGEGGHKPCVQTFAADQFDDDSKEEREAKASFFNWWYLGIVFGATAAIFLVTYVQDNIGWAVGFWMLTAVAAAAFGMFLVGFKRYRKEPPVGSPITSVVQVLVAAARKWRVNETRSCMGIYYGEDDMTVGEVVKGQPGGAHILARTNQFRFLDKAAIIDNHDASTETRNPWRLCSQNQVEEVKLVLRLIPIWLSCLMFNVVQAQLHTYFIKQSSTMVRNLGPHFVLPPAILQGFVGFAILIAIPIYDKVFVPLIRKFTKHPAGITVLQRIGVGLFLSIINMVVSALVEVKRVNVAKKHNLLDNTKTIVPMKVWWLFPQFILCGVSDAFTVVGLQELYYEQMPVNMRSLGAAAYISITGVGNFLSSGVIALVQDISPKYGQAWLGNNFNRSHLDKFYWLLAALSVVSLVVYVWIAKCFVYKKIEGQETAKNYSSSYLQDGGQA</sequence>
<dbReference type="PANTHER" id="PTHR11654">
    <property type="entry name" value="OLIGOPEPTIDE TRANSPORTER-RELATED"/>
    <property type="match status" value="1"/>
</dbReference>
<dbReference type="PROSITE" id="PS01022">
    <property type="entry name" value="PTR2_1"/>
    <property type="match status" value="1"/>
</dbReference>
<dbReference type="GO" id="GO:0022857">
    <property type="term" value="F:transmembrane transporter activity"/>
    <property type="evidence" value="ECO:0007669"/>
    <property type="project" value="InterPro"/>
</dbReference>
<evidence type="ECO:0000256" key="2">
    <source>
        <dbReference type="ARBA" id="ARBA00005982"/>
    </source>
</evidence>
<dbReference type="Gene3D" id="1.20.1250.20">
    <property type="entry name" value="MFS general substrate transporter like domains"/>
    <property type="match status" value="1"/>
</dbReference>
<evidence type="ECO:0000256" key="4">
    <source>
        <dbReference type="ARBA" id="ARBA00022989"/>
    </source>
</evidence>